<dbReference type="EMBL" id="VSIJ01000005">
    <property type="protein sequence ID" value="TXX67310.1"/>
    <property type="molecule type" value="Genomic_DNA"/>
</dbReference>
<reference evidence="1 2" key="1">
    <citation type="submission" date="2019-06" db="EMBL/GenBank/DDBJ databases">
        <title>Vibrio cholerae phylogeny based on whole-genome sequencing reveals genetic diversity and population strucutre.</title>
        <authorList>
            <person name="Zhiqiu Y."/>
            <person name="Bin L."/>
            <person name="Lingyan J."/>
        </authorList>
    </citation>
    <scope>NUCLEOTIDE SEQUENCE [LARGE SCALE GENOMIC DNA]</scope>
    <source>
        <strain evidence="1 2">N2814</strain>
    </source>
</reference>
<name>A0ABD7SRC5_VIBCL</name>
<evidence type="ECO:0000313" key="1">
    <source>
        <dbReference type="EMBL" id="TXX67310.1"/>
    </source>
</evidence>
<accession>A0ABD7SRC5</accession>
<evidence type="ECO:0008006" key="3">
    <source>
        <dbReference type="Google" id="ProtNLM"/>
    </source>
</evidence>
<protein>
    <recommendedName>
        <fullName evidence="3">Transcriptional regulator</fullName>
    </recommendedName>
</protein>
<proteinExistence type="predicted"/>
<organism evidence="1 2">
    <name type="scientific">Vibrio cholerae</name>
    <dbReference type="NCBI Taxonomy" id="666"/>
    <lineage>
        <taxon>Bacteria</taxon>
        <taxon>Pseudomonadati</taxon>
        <taxon>Pseudomonadota</taxon>
        <taxon>Gammaproteobacteria</taxon>
        <taxon>Vibrionales</taxon>
        <taxon>Vibrionaceae</taxon>
        <taxon>Vibrio</taxon>
    </lineage>
</organism>
<evidence type="ECO:0000313" key="2">
    <source>
        <dbReference type="Proteomes" id="UP000323819"/>
    </source>
</evidence>
<dbReference type="AlphaFoldDB" id="A0ABD7SRC5"/>
<gene>
    <name evidence="1" type="ORF">FXF03_01675</name>
</gene>
<dbReference type="Proteomes" id="UP000323819">
    <property type="component" value="Unassembled WGS sequence"/>
</dbReference>
<dbReference type="RefSeq" id="WP_044125591.1">
    <property type="nucleotide sequence ID" value="NZ_JAANNJ010000013.1"/>
</dbReference>
<comment type="caution">
    <text evidence="1">The sequence shown here is derived from an EMBL/GenBank/DDBJ whole genome shotgun (WGS) entry which is preliminary data.</text>
</comment>
<sequence length="82" mass="9778">MDNNQRKQFLKDVGIALFGERWQTDLSRELKLSDPRRLRQWLNDERQIPPGIMEDLVELLEARQELIKKHINLLKTALKQKA</sequence>